<dbReference type="Gramene" id="ESR66499">
    <property type="protein sequence ID" value="ESR66499"/>
    <property type="gene ID" value="CICLE_v10010067mg"/>
</dbReference>
<proteinExistence type="predicted"/>
<dbReference type="EMBL" id="KI535697">
    <property type="protein sequence ID" value="ESR66499.1"/>
    <property type="molecule type" value="Genomic_DNA"/>
</dbReference>
<gene>
    <name evidence="2" type="ORF">CICLE_v10010067mg</name>
</gene>
<keyword evidence="1" id="KW-0812">Transmembrane</keyword>
<name>V4WID6_CITCL</name>
<protein>
    <submittedName>
        <fullName evidence="2">Uncharacterized protein</fullName>
    </submittedName>
</protein>
<dbReference type="InParanoid" id="V4WID6"/>
<sequence>MVENGEAFRWLADPLKFHVFYLMAAFAHFACICSVSCVIVEKVLGGATTKHHLPVTFHHTYTMLGRWCADMVAMAPSRTFL</sequence>
<evidence type="ECO:0000313" key="3">
    <source>
        <dbReference type="Proteomes" id="UP000030687"/>
    </source>
</evidence>
<evidence type="ECO:0000313" key="2">
    <source>
        <dbReference type="EMBL" id="ESR66499.1"/>
    </source>
</evidence>
<keyword evidence="3" id="KW-1185">Reference proteome</keyword>
<feature type="transmembrane region" description="Helical" evidence="1">
    <location>
        <begin position="20"/>
        <end position="40"/>
    </location>
</feature>
<reference evidence="2 3" key="1">
    <citation type="submission" date="2013-10" db="EMBL/GenBank/DDBJ databases">
        <authorList>
            <consortium name="International Citrus Genome Consortium"/>
            <person name="Jenkins J."/>
            <person name="Schmutz J."/>
            <person name="Prochnik S."/>
            <person name="Rokhsar D."/>
            <person name="Gmitter F."/>
            <person name="Ollitrault P."/>
            <person name="Machado M."/>
            <person name="Talon M."/>
            <person name="Wincker P."/>
            <person name="Jaillon O."/>
            <person name="Morgante M."/>
        </authorList>
    </citation>
    <scope>NUCLEOTIDE SEQUENCE</scope>
    <source>
        <strain evidence="3">cv. Clemenules</strain>
    </source>
</reference>
<keyword evidence="1" id="KW-1133">Transmembrane helix</keyword>
<dbReference type="Proteomes" id="UP000030687">
    <property type="component" value="Unassembled WGS sequence"/>
</dbReference>
<dbReference type="AlphaFoldDB" id="V4WID6"/>
<organism evidence="2 3">
    <name type="scientific">Citrus clementina</name>
    <name type="common">Clementine</name>
    <name type="synonym">Citrus deliciosa x Citrus sinensis</name>
    <dbReference type="NCBI Taxonomy" id="85681"/>
    <lineage>
        <taxon>Eukaryota</taxon>
        <taxon>Viridiplantae</taxon>
        <taxon>Streptophyta</taxon>
        <taxon>Embryophyta</taxon>
        <taxon>Tracheophyta</taxon>
        <taxon>Spermatophyta</taxon>
        <taxon>Magnoliopsida</taxon>
        <taxon>eudicotyledons</taxon>
        <taxon>Gunneridae</taxon>
        <taxon>Pentapetalae</taxon>
        <taxon>rosids</taxon>
        <taxon>malvids</taxon>
        <taxon>Sapindales</taxon>
        <taxon>Rutaceae</taxon>
        <taxon>Aurantioideae</taxon>
        <taxon>Citrus</taxon>
    </lineage>
</organism>
<evidence type="ECO:0000256" key="1">
    <source>
        <dbReference type="SAM" id="Phobius"/>
    </source>
</evidence>
<dbReference type="KEGG" id="cic:CICLE_v10010067mg"/>
<accession>V4WID6</accession>
<keyword evidence="1" id="KW-0472">Membrane</keyword>